<name>A0A1B8G6G6_9PEZI</name>
<organism evidence="1 2">
    <name type="scientific">Pseudogymnoascus verrucosus</name>
    <dbReference type="NCBI Taxonomy" id="342668"/>
    <lineage>
        <taxon>Eukaryota</taxon>
        <taxon>Fungi</taxon>
        <taxon>Dikarya</taxon>
        <taxon>Ascomycota</taxon>
        <taxon>Pezizomycotina</taxon>
        <taxon>Leotiomycetes</taxon>
        <taxon>Thelebolales</taxon>
        <taxon>Thelebolaceae</taxon>
        <taxon>Pseudogymnoascus</taxon>
    </lineage>
</organism>
<dbReference type="OrthoDB" id="8300214at2759"/>
<gene>
    <name evidence="1" type="ORF">VE01_10607</name>
</gene>
<evidence type="ECO:0000313" key="2">
    <source>
        <dbReference type="Proteomes" id="UP000091956"/>
    </source>
</evidence>
<dbReference type="InterPro" id="IPR029063">
    <property type="entry name" value="SAM-dependent_MTases_sf"/>
</dbReference>
<dbReference type="Gene3D" id="3.40.50.150">
    <property type="entry name" value="Vaccinia Virus protein VP39"/>
    <property type="match status" value="1"/>
</dbReference>
<dbReference type="GeneID" id="28843993"/>
<keyword evidence="2" id="KW-1185">Reference proteome</keyword>
<dbReference type="RefSeq" id="XP_018125143.1">
    <property type="nucleotide sequence ID" value="XM_018280001.1"/>
</dbReference>
<dbReference type="Proteomes" id="UP000091956">
    <property type="component" value="Unassembled WGS sequence"/>
</dbReference>
<evidence type="ECO:0000313" key="1">
    <source>
        <dbReference type="EMBL" id="OBT91410.1"/>
    </source>
</evidence>
<accession>A0A1B8G6G6</accession>
<reference evidence="2" key="2">
    <citation type="journal article" date="2018" name="Nat. Commun.">
        <title>Extreme sensitivity to ultraviolet light in the fungal pathogen causing white-nose syndrome of bats.</title>
        <authorList>
            <person name="Palmer J.M."/>
            <person name="Drees K.P."/>
            <person name="Foster J.T."/>
            <person name="Lindner D.L."/>
        </authorList>
    </citation>
    <scope>NUCLEOTIDE SEQUENCE [LARGE SCALE GENOMIC DNA]</scope>
    <source>
        <strain evidence="2">UAMH 10579</strain>
    </source>
</reference>
<proteinExistence type="predicted"/>
<protein>
    <submittedName>
        <fullName evidence="1">Uncharacterized protein</fullName>
    </submittedName>
</protein>
<dbReference type="AlphaFoldDB" id="A0A1B8G6G6"/>
<dbReference type="EMBL" id="KV460293">
    <property type="protein sequence ID" value="OBT91410.1"/>
    <property type="molecule type" value="Genomic_DNA"/>
</dbReference>
<sequence>MLQRLAEIVPKGRVLIGDTFWERQPTDIAQEIHGDDIPMLIDLVAMCRETGWEILNLTTADQREWDNFESSHRAGLRQWIIENPNSPKAQEIRERLDEREREYIMNYRGLLGFAYLVLGR</sequence>
<reference evidence="1 2" key="1">
    <citation type="submission" date="2016-03" db="EMBL/GenBank/DDBJ databases">
        <title>Comparative genomics of Pseudogymnoascus destructans, the fungus causing white-nose syndrome of bats.</title>
        <authorList>
            <person name="Palmer J.M."/>
            <person name="Drees K.P."/>
            <person name="Foster J.T."/>
            <person name="Lindner D.L."/>
        </authorList>
    </citation>
    <scope>NUCLEOTIDE SEQUENCE [LARGE SCALE GENOMIC DNA]</scope>
    <source>
        <strain evidence="1 2">UAMH 10579</strain>
    </source>
</reference>